<dbReference type="AlphaFoldDB" id="A0A1I7XAH3"/>
<dbReference type="WBParaSite" id="Hba_14360">
    <property type="protein sequence ID" value="Hba_14360"/>
    <property type="gene ID" value="Hba_14360"/>
</dbReference>
<organism evidence="1 2">
    <name type="scientific">Heterorhabditis bacteriophora</name>
    <name type="common">Entomopathogenic nematode worm</name>
    <dbReference type="NCBI Taxonomy" id="37862"/>
    <lineage>
        <taxon>Eukaryota</taxon>
        <taxon>Metazoa</taxon>
        <taxon>Ecdysozoa</taxon>
        <taxon>Nematoda</taxon>
        <taxon>Chromadorea</taxon>
        <taxon>Rhabditida</taxon>
        <taxon>Rhabditina</taxon>
        <taxon>Rhabditomorpha</taxon>
        <taxon>Strongyloidea</taxon>
        <taxon>Heterorhabditidae</taxon>
        <taxon>Heterorhabditis</taxon>
    </lineage>
</organism>
<sequence length="101" mass="11521">MKIQMSGNVIIHQKMVCKRKCAYFAGHHKTNKTYICLLYIGPGPTFILVQDDDLGVINGYFAWRFESLIYSTKMRGGRENWSKSETVAELISGKTTSQQQI</sequence>
<evidence type="ECO:0000313" key="2">
    <source>
        <dbReference type="WBParaSite" id="Hba_14360"/>
    </source>
</evidence>
<evidence type="ECO:0000313" key="1">
    <source>
        <dbReference type="Proteomes" id="UP000095283"/>
    </source>
</evidence>
<dbReference type="Proteomes" id="UP000095283">
    <property type="component" value="Unplaced"/>
</dbReference>
<reference evidence="2" key="1">
    <citation type="submission" date="2016-11" db="UniProtKB">
        <authorList>
            <consortium name="WormBaseParasite"/>
        </authorList>
    </citation>
    <scope>IDENTIFICATION</scope>
</reference>
<accession>A0A1I7XAH3</accession>
<protein>
    <submittedName>
        <fullName evidence="2">FLYWCH-type domain-containing protein</fullName>
    </submittedName>
</protein>
<keyword evidence="1" id="KW-1185">Reference proteome</keyword>
<name>A0A1I7XAH3_HETBA</name>
<proteinExistence type="predicted"/>